<accession>A0A9X9MQN7</accession>
<protein>
    <submittedName>
        <fullName evidence="2">Bgt-20166</fullName>
    </submittedName>
</protein>
<sequence>FLKISAEILDDRNHLTELESLVKAILQNQAEAEVFKIAIELVQKLADKPSGNQRSERSGLTPTNGSFSIPRSISEASGFNKNVTSITAALLNELHKNVIVDLDNFWTKLFLDKEWSDQTLRIWESYEAYE</sequence>
<name>A0A9X9MQN7_BLUGR</name>
<feature type="non-terminal residue" evidence="2">
    <location>
        <position position="1"/>
    </location>
</feature>
<organism evidence="2 3">
    <name type="scientific">Blumeria graminis f. sp. tritici</name>
    <dbReference type="NCBI Taxonomy" id="62690"/>
    <lineage>
        <taxon>Eukaryota</taxon>
        <taxon>Fungi</taxon>
        <taxon>Dikarya</taxon>
        <taxon>Ascomycota</taxon>
        <taxon>Pezizomycotina</taxon>
        <taxon>Leotiomycetes</taxon>
        <taxon>Erysiphales</taxon>
        <taxon>Erysiphaceae</taxon>
        <taxon>Blumeria</taxon>
    </lineage>
</organism>
<dbReference type="EMBL" id="LR026993">
    <property type="protein sequence ID" value="VDB95351.1"/>
    <property type="molecule type" value="Genomic_DNA"/>
</dbReference>
<reference evidence="2 3" key="1">
    <citation type="submission" date="2018-08" db="EMBL/GenBank/DDBJ databases">
        <authorList>
            <person name="Muller C M."/>
        </authorList>
    </citation>
    <scope>NUCLEOTIDE SEQUENCE [LARGE SCALE GENOMIC DNA]</scope>
</reference>
<evidence type="ECO:0000256" key="1">
    <source>
        <dbReference type="SAM" id="MobiDB-lite"/>
    </source>
</evidence>
<keyword evidence="3" id="KW-1185">Reference proteome</keyword>
<dbReference type="AlphaFoldDB" id="A0A9X9MQN7"/>
<dbReference type="Proteomes" id="UP000324639">
    <property type="component" value="Chromosome Bgt_-10"/>
</dbReference>
<feature type="region of interest" description="Disordered" evidence="1">
    <location>
        <begin position="48"/>
        <end position="67"/>
    </location>
</feature>
<evidence type="ECO:0000313" key="3">
    <source>
        <dbReference type="Proteomes" id="UP000324639"/>
    </source>
</evidence>
<evidence type="ECO:0000313" key="2">
    <source>
        <dbReference type="EMBL" id="VDB95351.1"/>
    </source>
</evidence>
<feature type="compositionally biased region" description="Polar residues" evidence="1">
    <location>
        <begin position="50"/>
        <end position="67"/>
    </location>
</feature>
<gene>
    <name evidence="2" type="ORF">BGT96224V316_LOCUS8280</name>
</gene>
<proteinExistence type="predicted"/>